<evidence type="ECO:0000313" key="1">
    <source>
        <dbReference type="EMBL" id="CRK36000.1"/>
    </source>
</evidence>
<organism evidence="1 2">
    <name type="scientific">Verticillium longisporum</name>
    <name type="common">Verticillium dahliae var. longisporum</name>
    <dbReference type="NCBI Taxonomy" id="100787"/>
    <lineage>
        <taxon>Eukaryota</taxon>
        <taxon>Fungi</taxon>
        <taxon>Dikarya</taxon>
        <taxon>Ascomycota</taxon>
        <taxon>Pezizomycotina</taxon>
        <taxon>Sordariomycetes</taxon>
        <taxon>Hypocreomycetidae</taxon>
        <taxon>Glomerellales</taxon>
        <taxon>Plectosphaerellaceae</taxon>
        <taxon>Verticillium</taxon>
    </lineage>
</organism>
<reference evidence="1 2" key="1">
    <citation type="submission" date="2015-05" db="EMBL/GenBank/DDBJ databases">
        <authorList>
            <person name="Wang D.B."/>
            <person name="Wang M."/>
        </authorList>
    </citation>
    <scope>NUCLEOTIDE SEQUENCE [LARGE SCALE GENOMIC DNA]</scope>
    <source>
        <strain evidence="1">VL1</strain>
    </source>
</reference>
<proteinExistence type="predicted"/>
<accession>A0A0G4MPL9</accession>
<gene>
    <name evidence="1" type="ORF">BN1708_019880</name>
</gene>
<feature type="non-terminal residue" evidence="1">
    <location>
        <position position="106"/>
    </location>
</feature>
<dbReference type="AlphaFoldDB" id="A0A0G4MPL9"/>
<evidence type="ECO:0008006" key="3">
    <source>
        <dbReference type="Google" id="ProtNLM"/>
    </source>
</evidence>
<dbReference type="STRING" id="100787.A0A0G4MPL9"/>
<protein>
    <recommendedName>
        <fullName evidence="3">Mon2/Sec7/BIG1-like HDS domain-containing protein</fullName>
    </recommendedName>
</protein>
<dbReference type="Proteomes" id="UP000044602">
    <property type="component" value="Unassembled WGS sequence"/>
</dbReference>
<sequence length="106" mass="11913">MIQALRNMITLFTHYFEALECMLDRFLELLALCIFQENDTISRIGSNCLQQLILKNVKKFTAGHWTEIVGSFCKLFAATTATQLFSPTTVNSSASLELPTNGLDFT</sequence>
<name>A0A0G4MPL9_VERLO</name>
<evidence type="ECO:0000313" key="2">
    <source>
        <dbReference type="Proteomes" id="UP000044602"/>
    </source>
</evidence>
<dbReference type="EMBL" id="CVQH01023816">
    <property type="protein sequence ID" value="CRK36000.1"/>
    <property type="molecule type" value="Genomic_DNA"/>
</dbReference>
<keyword evidence="2" id="KW-1185">Reference proteome</keyword>